<reference evidence="2 3" key="1">
    <citation type="submission" date="2020-11" db="EMBL/GenBank/DDBJ databases">
        <title>Hymenobacter sp.</title>
        <authorList>
            <person name="Kim M.K."/>
        </authorList>
    </citation>
    <scope>NUCLEOTIDE SEQUENCE [LARGE SCALE GENOMIC DNA]</scope>
    <source>
        <strain evidence="2 3">BT594</strain>
    </source>
</reference>
<comment type="caution">
    <text evidence="2">The sequence shown here is derived from an EMBL/GenBank/DDBJ whole genome shotgun (WGS) entry which is preliminary data.</text>
</comment>
<organism evidence="2 3">
    <name type="scientific">Hymenobacter guriensis</name>
    <dbReference type="NCBI Taxonomy" id="2793065"/>
    <lineage>
        <taxon>Bacteria</taxon>
        <taxon>Pseudomonadati</taxon>
        <taxon>Bacteroidota</taxon>
        <taxon>Cytophagia</taxon>
        <taxon>Cytophagales</taxon>
        <taxon>Hymenobacteraceae</taxon>
        <taxon>Hymenobacter</taxon>
    </lineage>
</organism>
<dbReference type="Gene3D" id="3.40.50.720">
    <property type="entry name" value="NAD(P)-binding Rossmann-like Domain"/>
    <property type="match status" value="1"/>
</dbReference>
<evidence type="ECO:0000259" key="1">
    <source>
        <dbReference type="Pfam" id="PF03446"/>
    </source>
</evidence>
<gene>
    <name evidence="2" type="ORF">I5L79_10185</name>
</gene>
<dbReference type="RefSeq" id="WP_196954940.1">
    <property type="nucleotide sequence ID" value="NZ_JADWYK010000005.1"/>
</dbReference>
<dbReference type="Pfam" id="PF03446">
    <property type="entry name" value="NAD_binding_2"/>
    <property type="match status" value="1"/>
</dbReference>
<dbReference type="InterPro" id="IPR006115">
    <property type="entry name" value="6PGDH_NADP-bd"/>
</dbReference>
<dbReference type="InterPro" id="IPR036291">
    <property type="entry name" value="NAD(P)-bd_dom_sf"/>
</dbReference>
<dbReference type="PANTHER" id="PTHR48079">
    <property type="entry name" value="PROTEIN YEEZ"/>
    <property type="match status" value="1"/>
</dbReference>
<sequence length="278" mass="29141">MTDSVSSATIAVLGCGWLGLPLARALVAAGYAVCGSTTSPDKLSTLAAAGIQPTLLRLTPELSADDPALTALLRGAKTLVLNVPPRASSGIPYLDLLRPLAAAVQQYGVRQVLFVSSTGVYPDINQPQTEAAALATADAASPLLQAEYLFMQLPGIRTTVVRMAGLIGPGRAPGRFLAGRQAVAQGSAPVNLIHLTDCVGALLSILQQQLWDYTLNASAAQHPLRREFYPAAARSLGLEPPTFLPEEAGGKTIDSTQLRQLTGYSFQHDDLLAALPFC</sequence>
<name>A0ABS0L1C2_9BACT</name>
<dbReference type="EMBL" id="JADWYK010000005">
    <property type="protein sequence ID" value="MBG8553917.1"/>
    <property type="molecule type" value="Genomic_DNA"/>
</dbReference>
<dbReference type="Proteomes" id="UP000601099">
    <property type="component" value="Unassembled WGS sequence"/>
</dbReference>
<dbReference type="SUPFAM" id="SSF51735">
    <property type="entry name" value="NAD(P)-binding Rossmann-fold domains"/>
    <property type="match status" value="1"/>
</dbReference>
<keyword evidence="3" id="KW-1185">Reference proteome</keyword>
<dbReference type="PANTHER" id="PTHR48079:SF6">
    <property type="entry name" value="NAD(P)-BINDING DOMAIN-CONTAINING PROTEIN-RELATED"/>
    <property type="match status" value="1"/>
</dbReference>
<dbReference type="InterPro" id="IPR051783">
    <property type="entry name" value="NAD(P)-dependent_oxidoreduct"/>
</dbReference>
<evidence type="ECO:0000313" key="3">
    <source>
        <dbReference type="Proteomes" id="UP000601099"/>
    </source>
</evidence>
<feature type="domain" description="6-phosphogluconate dehydrogenase NADP-binding" evidence="1">
    <location>
        <begin position="9"/>
        <end position="53"/>
    </location>
</feature>
<accession>A0ABS0L1C2</accession>
<protein>
    <submittedName>
        <fullName evidence="2">NAD(P)H-binding protein</fullName>
    </submittedName>
</protein>
<proteinExistence type="predicted"/>
<evidence type="ECO:0000313" key="2">
    <source>
        <dbReference type="EMBL" id="MBG8553917.1"/>
    </source>
</evidence>